<dbReference type="Pfam" id="PF00583">
    <property type="entry name" value="Acetyltransf_1"/>
    <property type="match status" value="1"/>
</dbReference>
<evidence type="ECO:0000259" key="3">
    <source>
        <dbReference type="PROSITE" id="PS51186"/>
    </source>
</evidence>
<sequence length="166" mass="18751">MAEFKIRTATMKDLDSVKDIEATCFPAAEAATREALEERLSVYTKGFFVGEIEGKVIGFVNGGSTDDTEIKDEFFETMDLHSDDGKNLVIFGLDVHPDYQHKGYARRLMNHFIEFGKQENKESVILTCKDHLIGYYESFGYKSLGVSDSVHGGAKWYDMVLTLKNK</sequence>
<dbReference type="STRING" id="1121476.SAMN02745751_02050"/>
<dbReference type="RefSeq" id="WP_073049490.1">
    <property type="nucleotide sequence ID" value="NZ_FQZL01000014.1"/>
</dbReference>
<dbReference type="InterPro" id="IPR016181">
    <property type="entry name" value="Acyl_CoA_acyltransferase"/>
</dbReference>
<dbReference type="SUPFAM" id="SSF55729">
    <property type="entry name" value="Acyl-CoA N-acyltransferases (Nat)"/>
    <property type="match status" value="1"/>
</dbReference>
<proteinExistence type="predicted"/>
<organism evidence="4 5">
    <name type="scientific">Dethiosulfatibacter aminovorans DSM 17477</name>
    <dbReference type="NCBI Taxonomy" id="1121476"/>
    <lineage>
        <taxon>Bacteria</taxon>
        <taxon>Bacillati</taxon>
        <taxon>Bacillota</taxon>
        <taxon>Tissierellia</taxon>
        <taxon>Dethiosulfatibacter</taxon>
    </lineage>
</organism>
<evidence type="ECO:0000313" key="4">
    <source>
        <dbReference type="EMBL" id="SHJ23865.1"/>
    </source>
</evidence>
<dbReference type="Gene3D" id="3.40.630.30">
    <property type="match status" value="1"/>
</dbReference>
<keyword evidence="4" id="KW-0687">Ribonucleoprotein</keyword>
<dbReference type="InterPro" id="IPR051635">
    <property type="entry name" value="SNAT-like"/>
</dbReference>
<dbReference type="PROSITE" id="PS51186">
    <property type="entry name" value="GNAT"/>
    <property type="match status" value="1"/>
</dbReference>
<accession>A0A1M6HNS6</accession>
<evidence type="ECO:0000256" key="2">
    <source>
        <dbReference type="ARBA" id="ARBA00023315"/>
    </source>
</evidence>
<dbReference type="EMBL" id="FQZL01000014">
    <property type="protein sequence ID" value="SHJ23865.1"/>
    <property type="molecule type" value="Genomic_DNA"/>
</dbReference>
<dbReference type="AlphaFoldDB" id="A0A1M6HNS6"/>
<dbReference type="CDD" id="cd04301">
    <property type="entry name" value="NAT_SF"/>
    <property type="match status" value="1"/>
</dbReference>
<reference evidence="4 5" key="1">
    <citation type="submission" date="2016-11" db="EMBL/GenBank/DDBJ databases">
        <authorList>
            <person name="Jaros S."/>
            <person name="Januszkiewicz K."/>
            <person name="Wedrychowicz H."/>
        </authorList>
    </citation>
    <scope>NUCLEOTIDE SEQUENCE [LARGE SCALE GENOMIC DNA]</scope>
    <source>
        <strain evidence="4 5">DSM 17477</strain>
    </source>
</reference>
<dbReference type="GO" id="GO:0005840">
    <property type="term" value="C:ribosome"/>
    <property type="evidence" value="ECO:0007669"/>
    <property type="project" value="UniProtKB-KW"/>
</dbReference>
<dbReference type="InterPro" id="IPR000182">
    <property type="entry name" value="GNAT_dom"/>
</dbReference>
<keyword evidence="5" id="KW-1185">Reference proteome</keyword>
<evidence type="ECO:0000256" key="1">
    <source>
        <dbReference type="ARBA" id="ARBA00022679"/>
    </source>
</evidence>
<dbReference type="PANTHER" id="PTHR10908">
    <property type="entry name" value="SEROTONIN N-ACETYLTRANSFERASE"/>
    <property type="match status" value="1"/>
</dbReference>
<dbReference type="PANTHER" id="PTHR10908:SF0">
    <property type="entry name" value="SEROTONIN N-ACETYLTRANSFERASE"/>
    <property type="match status" value="1"/>
</dbReference>
<feature type="domain" description="N-acetyltransferase" evidence="3">
    <location>
        <begin position="4"/>
        <end position="164"/>
    </location>
</feature>
<dbReference type="OrthoDB" id="9800962at2"/>
<name>A0A1M6HNS6_9FIRM</name>
<gene>
    <name evidence="4" type="ORF">SAMN02745751_02050</name>
</gene>
<evidence type="ECO:0000313" key="5">
    <source>
        <dbReference type="Proteomes" id="UP000184052"/>
    </source>
</evidence>
<dbReference type="Proteomes" id="UP000184052">
    <property type="component" value="Unassembled WGS sequence"/>
</dbReference>
<keyword evidence="1" id="KW-0808">Transferase</keyword>
<dbReference type="GO" id="GO:0008080">
    <property type="term" value="F:N-acetyltransferase activity"/>
    <property type="evidence" value="ECO:0007669"/>
    <property type="project" value="UniProtKB-ARBA"/>
</dbReference>
<keyword evidence="2" id="KW-0012">Acyltransferase</keyword>
<protein>
    <submittedName>
        <fullName evidence="4">Ribosomal protein S18 acetylase RimI</fullName>
    </submittedName>
</protein>
<keyword evidence="4" id="KW-0689">Ribosomal protein</keyword>